<proteinExistence type="predicted"/>
<dbReference type="PROSITE" id="PS00571">
    <property type="entry name" value="AMIDASES"/>
    <property type="match status" value="1"/>
</dbReference>
<dbReference type="RefSeq" id="WP_380862216.1">
    <property type="nucleotide sequence ID" value="NZ_JBHSKM010000028.1"/>
</dbReference>
<evidence type="ECO:0000313" key="3">
    <source>
        <dbReference type="EMBL" id="MFC5218944.1"/>
    </source>
</evidence>
<dbReference type="NCBIfam" id="NF005687">
    <property type="entry name" value="PRK07487.1"/>
    <property type="match status" value="1"/>
</dbReference>
<feature type="domain" description="Amidase" evidence="2">
    <location>
        <begin position="26"/>
        <end position="447"/>
    </location>
</feature>
<evidence type="ECO:0000313" key="4">
    <source>
        <dbReference type="Proteomes" id="UP001596263"/>
    </source>
</evidence>
<dbReference type="Proteomes" id="UP001596263">
    <property type="component" value="Unassembled WGS sequence"/>
</dbReference>
<dbReference type="InterPro" id="IPR020556">
    <property type="entry name" value="Amidase_CS"/>
</dbReference>
<protein>
    <submittedName>
        <fullName evidence="3">Amidase</fullName>
    </submittedName>
</protein>
<dbReference type="InterPro" id="IPR052739">
    <property type="entry name" value="FAAH2"/>
</dbReference>
<dbReference type="PANTHER" id="PTHR43372:SF4">
    <property type="entry name" value="FATTY-ACID AMIDE HYDROLASE 2"/>
    <property type="match status" value="1"/>
</dbReference>
<comment type="caution">
    <text evidence="3">The sequence shown here is derived from an EMBL/GenBank/DDBJ whole genome shotgun (WGS) entry which is preliminary data.</text>
</comment>
<dbReference type="SUPFAM" id="SSF75304">
    <property type="entry name" value="Amidase signature (AS) enzymes"/>
    <property type="match status" value="1"/>
</dbReference>
<dbReference type="Gene3D" id="3.90.1300.10">
    <property type="entry name" value="Amidase signature (AS) domain"/>
    <property type="match status" value="1"/>
</dbReference>
<accession>A0ABW0CSN4</accession>
<dbReference type="Pfam" id="PF01425">
    <property type="entry name" value="Amidase"/>
    <property type="match status" value="1"/>
</dbReference>
<dbReference type="InterPro" id="IPR036928">
    <property type="entry name" value="AS_sf"/>
</dbReference>
<gene>
    <name evidence="3" type="ORF">ACFPQ9_34385</name>
</gene>
<evidence type="ECO:0000259" key="2">
    <source>
        <dbReference type="Pfam" id="PF01425"/>
    </source>
</evidence>
<organism evidence="3 4">
    <name type="scientific">Streptomyces coerulescens</name>
    <dbReference type="NCBI Taxonomy" id="29304"/>
    <lineage>
        <taxon>Bacteria</taxon>
        <taxon>Bacillati</taxon>
        <taxon>Actinomycetota</taxon>
        <taxon>Actinomycetes</taxon>
        <taxon>Kitasatosporales</taxon>
        <taxon>Streptomycetaceae</taxon>
        <taxon>Streptomyces</taxon>
    </lineage>
</organism>
<dbReference type="PANTHER" id="PTHR43372">
    <property type="entry name" value="FATTY-ACID AMIDE HYDROLASE"/>
    <property type="match status" value="1"/>
</dbReference>
<evidence type="ECO:0000256" key="1">
    <source>
        <dbReference type="SAM" id="MobiDB-lite"/>
    </source>
</evidence>
<sequence>MGDELGRKGAGELARLIRAREVSATDVVAAHLERIDEVNPELNAVTVVLADQAREAARWADREITTGADLGPLHGVPVTIKENLDVAGTATTQGVSALAEAGADRDSPVVERLRAAGAIVIGRTNVPDMGLRVSTDSTLRGLTRNPWHRERTAGGSSGGEASAIASGMSPLGVGNDIGGSLRNPAHCCGISSLKPTTGRIPHATVIEPVDGPLCQQLMLVPGPMGRQVADVRLGYEVMSGADHRDPMSVPVPLTQPGLHQRSKVALLAEPPGGVTDPAVAGVVRQAGTYLAAAGYEVEEVSPPEYEAVVELWHKFLFTELQVMRKTLSDLIGPEGERFLFTVVDHSPVLDLAQYVELFAERRRLQREWGQFFVDNPLLLSPVWAKPAFTHGWDADSSANSLATMELLRPVMPANALGLPAAVTPGGFAGGMPVGVQVVASAFQEDRALQAVEVIQAVVGAITPVDPYVNP</sequence>
<reference evidence="4" key="1">
    <citation type="journal article" date="2019" name="Int. J. Syst. Evol. Microbiol.">
        <title>The Global Catalogue of Microorganisms (GCM) 10K type strain sequencing project: providing services to taxonomists for standard genome sequencing and annotation.</title>
        <authorList>
            <consortium name="The Broad Institute Genomics Platform"/>
            <consortium name="The Broad Institute Genome Sequencing Center for Infectious Disease"/>
            <person name="Wu L."/>
            <person name="Ma J."/>
        </authorList>
    </citation>
    <scope>NUCLEOTIDE SEQUENCE [LARGE SCALE GENOMIC DNA]</scope>
    <source>
        <strain evidence="4">KCTC 42586</strain>
    </source>
</reference>
<name>A0ABW0CSN4_STRCD</name>
<keyword evidence="4" id="KW-1185">Reference proteome</keyword>
<feature type="region of interest" description="Disordered" evidence="1">
    <location>
        <begin position="147"/>
        <end position="166"/>
    </location>
</feature>
<dbReference type="InterPro" id="IPR023631">
    <property type="entry name" value="Amidase_dom"/>
</dbReference>
<dbReference type="EMBL" id="JBHSKM010000028">
    <property type="protein sequence ID" value="MFC5218944.1"/>
    <property type="molecule type" value="Genomic_DNA"/>
</dbReference>